<accession>A0A4V3D3W0</accession>
<proteinExistence type="predicted"/>
<organism evidence="1 2">
    <name type="scientific">Zeaxanthinibacter enoshimensis</name>
    <dbReference type="NCBI Taxonomy" id="392009"/>
    <lineage>
        <taxon>Bacteria</taxon>
        <taxon>Pseudomonadati</taxon>
        <taxon>Bacteroidota</taxon>
        <taxon>Flavobacteriia</taxon>
        <taxon>Flavobacteriales</taxon>
        <taxon>Flavobacteriaceae</taxon>
        <taxon>Zeaxanthinibacter</taxon>
    </lineage>
</organism>
<keyword evidence="2" id="KW-1185">Reference proteome</keyword>
<dbReference type="Gene3D" id="2.60.40.1120">
    <property type="entry name" value="Carboxypeptidase-like, regulatory domain"/>
    <property type="match status" value="1"/>
</dbReference>
<name>A0A4V3D3W0_9FLAO</name>
<gene>
    <name evidence="1" type="ORF">CLV82_2201</name>
</gene>
<keyword evidence="1" id="KW-0378">Hydrolase</keyword>
<dbReference type="InterPro" id="IPR008969">
    <property type="entry name" value="CarboxyPept-like_regulatory"/>
</dbReference>
<dbReference type="Proteomes" id="UP000295468">
    <property type="component" value="Unassembled WGS sequence"/>
</dbReference>
<evidence type="ECO:0000313" key="2">
    <source>
        <dbReference type="Proteomes" id="UP000295468"/>
    </source>
</evidence>
<dbReference type="SUPFAM" id="SSF49464">
    <property type="entry name" value="Carboxypeptidase regulatory domain-like"/>
    <property type="match status" value="1"/>
</dbReference>
<dbReference type="Pfam" id="PF13715">
    <property type="entry name" value="CarbopepD_reg_2"/>
    <property type="match status" value="1"/>
</dbReference>
<evidence type="ECO:0000313" key="1">
    <source>
        <dbReference type="EMBL" id="TDQ31493.1"/>
    </source>
</evidence>
<keyword evidence="1" id="KW-0121">Carboxypeptidase</keyword>
<protein>
    <submittedName>
        <fullName evidence="1">Carboxypeptidase-like protein</fullName>
    </submittedName>
</protein>
<comment type="caution">
    <text evidence="1">The sequence shown here is derived from an EMBL/GenBank/DDBJ whole genome shotgun (WGS) entry which is preliminary data.</text>
</comment>
<dbReference type="EMBL" id="SNYI01000002">
    <property type="protein sequence ID" value="TDQ31493.1"/>
    <property type="molecule type" value="Genomic_DNA"/>
</dbReference>
<sequence length="490" mass="56480">MKNFLLSLGFSLFLWTGVFGQEISGRVLDEQTREPIAFATIQSDRFEGVISNDEGYFALPLNNSEGSLTVSCMGYQTKTLPLKSLQAGKPIIYLKEAVVLLDEVMVSNRRPDPYEILRKVKERIPENYVLDNRSYRLFFRETSKADFEELDMEVEKATHVKKENQEKTNQELRALSQLVKDSQSKNFKDFLGNFLVRDADTTKLAVLKATELLDSRKDFSMDKVENKAKNIVLQYLDTNLTYTVKTGIIKIDDEMNLKDDSDDKDKGHYSTASLRSQTRSLFNYSRFNSGSTLLQLMDPGLYEFQYLRSTMLGDELIHVITFRPDRGKAKYSGKFYVNADNYALVKTEYAYAPGKRGAKFNFKLLLGVKVVENIENGTILYKRDELGKYSPSYILHNEGIYVYVHRPFKFIENSPARNKVRFDFKMAGNFIERSELLISSAAAMPPGDYQALKEPEKVRFLELKKYDPTMWQDSEILQPLQEMKNFEAIE</sequence>
<dbReference type="AlphaFoldDB" id="A0A4V3D3W0"/>
<keyword evidence="1" id="KW-0645">Protease</keyword>
<dbReference type="GO" id="GO:0004180">
    <property type="term" value="F:carboxypeptidase activity"/>
    <property type="evidence" value="ECO:0007669"/>
    <property type="project" value="UniProtKB-KW"/>
</dbReference>
<dbReference type="RefSeq" id="WP_166636706.1">
    <property type="nucleotide sequence ID" value="NZ_SNYI01000002.1"/>
</dbReference>
<reference evidence="1 2" key="1">
    <citation type="submission" date="2019-03" db="EMBL/GenBank/DDBJ databases">
        <title>Genomic Encyclopedia of Archaeal and Bacterial Type Strains, Phase II (KMG-II): from individual species to whole genera.</title>
        <authorList>
            <person name="Goeker M."/>
        </authorList>
    </citation>
    <scope>NUCLEOTIDE SEQUENCE [LARGE SCALE GENOMIC DNA]</scope>
    <source>
        <strain evidence="1 2">DSM 18435</strain>
    </source>
</reference>